<evidence type="ECO:0000259" key="6">
    <source>
        <dbReference type="PROSITE" id="PS50011"/>
    </source>
</evidence>
<evidence type="ECO:0000256" key="5">
    <source>
        <dbReference type="ARBA" id="ARBA00022840"/>
    </source>
</evidence>
<dbReference type="GO" id="GO:0004674">
    <property type="term" value="F:protein serine/threonine kinase activity"/>
    <property type="evidence" value="ECO:0007669"/>
    <property type="project" value="UniProtKB-KW"/>
</dbReference>
<name>A0A225X459_9STRA</name>
<organism evidence="7 8">
    <name type="scientific">Phytophthora megakarya</name>
    <dbReference type="NCBI Taxonomy" id="4795"/>
    <lineage>
        <taxon>Eukaryota</taxon>
        <taxon>Sar</taxon>
        <taxon>Stramenopiles</taxon>
        <taxon>Oomycota</taxon>
        <taxon>Peronosporomycetes</taxon>
        <taxon>Peronosporales</taxon>
        <taxon>Peronosporaceae</taxon>
        <taxon>Phytophthora</taxon>
    </lineage>
</organism>
<dbReference type="Pfam" id="PF00069">
    <property type="entry name" value="Pkinase"/>
    <property type="match status" value="1"/>
</dbReference>
<dbReference type="STRING" id="4795.A0A225X459"/>
<dbReference type="InterPro" id="IPR000719">
    <property type="entry name" value="Prot_kinase_dom"/>
</dbReference>
<feature type="domain" description="Protein kinase" evidence="6">
    <location>
        <begin position="1"/>
        <end position="123"/>
    </location>
</feature>
<evidence type="ECO:0000256" key="1">
    <source>
        <dbReference type="ARBA" id="ARBA00022527"/>
    </source>
</evidence>
<accession>A0A225X459</accession>
<protein>
    <submittedName>
        <fullName evidence="7">Serine/threonine protein kinase</fullName>
    </submittedName>
</protein>
<dbReference type="PROSITE" id="PS50011">
    <property type="entry name" value="PROTEIN_KINASE_DOM"/>
    <property type="match status" value="1"/>
</dbReference>
<keyword evidence="1 7" id="KW-0723">Serine/threonine-protein kinase</keyword>
<keyword evidence="4 7" id="KW-0418">Kinase</keyword>
<evidence type="ECO:0000256" key="3">
    <source>
        <dbReference type="ARBA" id="ARBA00022741"/>
    </source>
</evidence>
<proteinExistence type="predicted"/>
<gene>
    <name evidence="7" type="ORF">PHMEG_0001051</name>
</gene>
<dbReference type="SUPFAM" id="SSF56112">
    <property type="entry name" value="Protein kinase-like (PK-like)"/>
    <property type="match status" value="1"/>
</dbReference>
<sequence>MVRIIVFYRFTTRGNGEVVPYLKLKNPEGRNVVWRRINEVAAGLGYLHAQGIVHGNLKGNNIMVDHHGIPMLIGFGLSFQESGSCSLTKMKDTLGPMTWQAPEFAHMTDMPPTHKSDVCYVYR</sequence>
<dbReference type="InterPro" id="IPR011009">
    <property type="entry name" value="Kinase-like_dom_sf"/>
</dbReference>
<dbReference type="OrthoDB" id="8693905at2759"/>
<evidence type="ECO:0000256" key="2">
    <source>
        <dbReference type="ARBA" id="ARBA00022679"/>
    </source>
</evidence>
<comment type="caution">
    <text evidence="7">The sequence shown here is derived from an EMBL/GenBank/DDBJ whole genome shotgun (WGS) entry which is preliminary data.</text>
</comment>
<dbReference type="EMBL" id="NBNE01000033">
    <property type="protein sequence ID" value="OWZ24009.1"/>
    <property type="molecule type" value="Genomic_DNA"/>
</dbReference>
<evidence type="ECO:0000313" key="7">
    <source>
        <dbReference type="EMBL" id="OWZ24009.1"/>
    </source>
</evidence>
<dbReference type="PANTHER" id="PTHR11584">
    <property type="entry name" value="SERINE/THREONINE PROTEIN KINASE"/>
    <property type="match status" value="1"/>
</dbReference>
<evidence type="ECO:0000313" key="8">
    <source>
        <dbReference type="Proteomes" id="UP000198211"/>
    </source>
</evidence>
<keyword evidence="5" id="KW-0067">ATP-binding</keyword>
<dbReference type="PANTHER" id="PTHR11584:SF369">
    <property type="entry name" value="MITOGEN-ACTIVATED PROTEIN KINASE KINASE KINASE 19-RELATED"/>
    <property type="match status" value="1"/>
</dbReference>
<keyword evidence="2" id="KW-0808">Transferase</keyword>
<dbReference type="AlphaFoldDB" id="A0A225X459"/>
<dbReference type="Proteomes" id="UP000198211">
    <property type="component" value="Unassembled WGS sequence"/>
</dbReference>
<dbReference type="GO" id="GO:0005524">
    <property type="term" value="F:ATP binding"/>
    <property type="evidence" value="ECO:0007669"/>
    <property type="project" value="UniProtKB-KW"/>
</dbReference>
<reference evidence="8" key="1">
    <citation type="submission" date="2017-03" db="EMBL/GenBank/DDBJ databases">
        <title>Phytopthora megakarya and P. palmivora, two closely related causual agents of cacao black pod achieved similar genome size and gene model numbers by different mechanisms.</title>
        <authorList>
            <person name="Ali S."/>
            <person name="Shao J."/>
            <person name="Larry D.J."/>
            <person name="Kronmiller B."/>
            <person name="Shen D."/>
            <person name="Strem M.D."/>
            <person name="Melnick R.L."/>
            <person name="Guiltinan M.J."/>
            <person name="Tyler B.M."/>
            <person name="Meinhardt L.W."/>
            <person name="Bailey B.A."/>
        </authorList>
    </citation>
    <scope>NUCLEOTIDE SEQUENCE [LARGE SCALE GENOMIC DNA]</scope>
    <source>
        <strain evidence="8">zdho120</strain>
    </source>
</reference>
<dbReference type="Gene3D" id="1.10.510.10">
    <property type="entry name" value="Transferase(Phosphotransferase) domain 1"/>
    <property type="match status" value="1"/>
</dbReference>
<evidence type="ECO:0000256" key="4">
    <source>
        <dbReference type="ARBA" id="ARBA00022777"/>
    </source>
</evidence>
<keyword evidence="8" id="KW-1185">Reference proteome</keyword>
<keyword evidence="3" id="KW-0547">Nucleotide-binding</keyword>